<feature type="domain" description="Heterokaryon incompatibility" evidence="2">
    <location>
        <begin position="406"/>
        <end position="569"/>
    </location>
</feature>
<dbReference type="EMBL" id="ML996336">
    <property type="protein sequence ID" value="KAF2727373.1"/>
    <property type="molecule type" value="Genomic_DNA"/>
</dbReference>
<accession>A0A9P4QKX4</accession>
<evidence type="ECO:0000313" key="3">
    <source>
        <dbReference type="EMBL" id="KAF2727373.1"/>
    </source>
</evidence>
<dbReference type="PANTHER" id="PTHR24148:SF64">
    <property type="entry name" value="HETEROKARYON INCOMPATIBILITY DOMAIN-CONTAINING PROTEIN"/>
    <property type="match status" value="1"/>
</dbReference>
<feature type="region of interest" description="Disordered" evidence="1">
    <location>
        <begin position="237"/>
        <end position="257"/>
    </location>
</feature>
<dbReference type="Proteomes" id="UP000799444">
    <property type="component" value="Unassembled WGS sequence"/>
</dbReference>
<protein>
    <recommendedName>
        <fullName evidence="2">Heterokaryon incompatibility domain-containing protein</fullName>
    </recommendedName>
</protein>
<name>A0A9P4QKX4_9PLEO</name>
<organism evidence="3 4">
    <name type="scientific">Polyplosphaeria fusca</name>
    <dbReference type="NCBI Taxonomy" id="682080"/>
    <lineage>
        <taxon>Eukaryota</taxon>
        <taxon>Fungi</taxon>
        <taxon>Dikarya</taxon>
        <taxon>Ascomycota</taxon>
        <taxon>Pezizomycotina</taxon>
        <taxon>Dothideomycetes</taxon>
        <taxon>Pleosporomycetidae</taxon>
        <taxon>Pleosporales</taxon>
        <taxon>Tetraplosphaeriaceae</taxon>
        <taxon>Polyplosphaeria</taxon>
    </lineage>
</organism>
<dbReference type="InterPro" id="IPR052895">
    <property type="entry name" value="HetReg/Transcr_Mod"/>
</dbReference>
<feature type="compositionally biased region" description="Polar residues" evidence="1">
    <location>
        <begin position="317"/>
        <end position="328"/>
    </location>
</feature>
<proteinExistence type="predicted"/>
<comment type="caution">
    <text evidence="3">The sequence shown here is derived from an EMBL/GenBank/DDBJ whole genome shotgun (WGS) entry which is preliminary data.</text>
</comment>
<evidence type="ECO:0000313" key="4">
    <source>
        <dbReference type="Proteomes" id="UP000799444"/>
    </source>
</evidence>
<dbReference type="Pfam" id="PF06985">
    <property type="entry name" value="HET"/>
    <property type="match status" value="1"/>
</dbReference>
<dbReference type="PANTHER" id="PTHR24148">
    <property type="entry name" value="ANKYRIN REPEAT DOMAIN-CONTAINING PROTEIN 39 HOMOLOG-RELATED"/>
    <property type="match status" value="1"/>
</dbReference>
<gene>
    <name evidence="3" type="ORF">EJ04DRAFT_557431</name>
</gene>
<evidence type="ECO:0000256" key="1">
    <source>
        <dbReference type="SAM" id="MobiDB-lite"/>
    </source>
</evidence>
<feature type="region of interest" description="Disordered" evidence="1">
    <location>
        <begin position="286"/>
        <end position="330"/>
    </location>
</feature>
<evidence type="ECO:0000259" key="2">
    <source>
        <dbReference type="Pfam" id="PF06985"/>
    </source>
</evidence>
<dbReference type="AlphaFoldDB" id="A0A9P4QKX4"/>
<sequence>MDDPLPKAFVERLRSLDVLRDTIKDINESGWCPGYWSLGALAFRLPPSPCEPDPGPDSSATIYPLKYWYRMNYYIAIGGMNAVDSPLWRKASSEHVVAYSLLHDWWTARYQDPAFSLGAINFLTEEWEFTLGRSSDDEHSEAARRSVLDHLRLRRSPTSGAARTPFQYTQPGSKHAATTYDRDLWDLFFHEFILDSCYDPHYEMEEVSERRVSMRKTCAVGAYCQYLAWSLYDSKGSPNEDLSENETALSPPRKEEVHRDRHIIRTYCKRLGRSITSAALCYSRQDTEAENTSSKDATSSSAAQRSNDSSAPLPSHGQASGTAPTSTSPEHDIELTELLKPDQNDTNNIGLFDIAAQGPIWNPCPWSTSGEVMDDLYDFPRYLWDRQELRTVVVSDLIHNNVGVRYVAISHTWGRWSKDKPIPIDGVPWLVPQNTRFKVQDLPNILLSIPSEFRFVWMDLVCIPQDRSEEGAREISRQAKVFRGASQAIAWFTDVESFEGLEKILAWWTLELLHVHGDENEQRRVALKEEVWSEISDKQTGLLQPRSGPLTVDMRELNPWFTSLWTLQEVCLRPDMWLCSRDWKPLSCSGMVPVPLSGVVAVIQTQNEAIKERAMKSPLNKTPVAIFELRLWRLKSELHKLLDLDRAAIITLGDRRHCTERRAEAIMSALGTVEWYNKALSDHGPENLHKTLETDLVLGKYPLAFLNELARKVPADFFGAFRRANTKSTPGGLSPFSTLPQEGTMMPFCRTAAFFADGRLRKQNYIDQFIMTHESLYTWRVEQSGAARLPQVCMISSKAIAADALREKKVLPCMISGHPRKASDLAAIPRETRDKLGDSLNFDQSQDGAICIDFHTWIAESPCEVYAVLTNHYKFKHDVEDSERMLRAGCGLILERLNGVLVKAADVLVIDVESIIDILEIETVDWVVS</sequence>
<dbReference type="InterPro" id="IPR010730">
    <property type="entry name" value="HET"/>
</dbReference>
<dbReference type="OrthoDB" id="2157530at2759"/>
<feature type="compositionally biased region" description="Low complexity" evidence="1">
    <location>
        <begin position="292"/>
        <end position="311"/>
    </location>
</feature>
<reference evidence="3" key="1">
    <citation type="journal article" date="2020" name="Stud. Mycol.">
        <title>101 Dothideomycetes genomes: a test case for predicting lifestyles and emergence of pathogens.</title>
        <authorList>
            <person name="Haridas S."/>
            <person name="Albert R."/>
            <person name="Binder M."/>
            <person name="Bloem J."/>
            <person name="Labutti K."/>
            <person name="Salamov A."/>
            <person name="Andreopoulos B."/>
            <person name="Baker S."/>
            <person name="Barry K."/>
            <person name="Bills G."/>
            <person name="Bluhm B."/>
            <person name="Cannon C."/>
            <person name="Castanera R."/>
            <person name="Culley D."/>
            <person name="Daum C."/>
            <person name="Ezra D."/>
            <person name="Gonzalez J."/>
            <person name="Henrissat B."/>
            <person name="Kuo A."/>
            <person name="Liang C."/>
            <person name="Lipzen A."/>
            <person name="Lutzoni F."/>
            <person name="Magnuson J."/>
            <person name="Mondo S."/>
            <person name="Nolan M."/>
            <person name="Ohm R."/>
            <person name="Pangilinan J."/>
            <person name="Park H.-J."/>
            <person name="Ramirez L."/>
            <person name="Alfaro M."/>
            <person name="Sun H."/>
            <person name="Tritt A."/>
            <person name="Yoshinaga Y."/>
            <person name="Zwiers L.-H."/>
            <person name="Turgeon B."/>
            <person name="Goodwin S."/>
            <person name="Spatafora J."/>
            <person name="Crous P."/>
            <person name="Grigoriev I."/>
        </authorList>
    </citation>
    <scope>NUCLEOTIDE SEQUENCE</scope>
    <source>
        <strain evidence="3">CBS 125425</strain>
    </source>
</reference>
<keyword evidence="4" id="KW-1185">Reference proteome</keyword>